<dbReference type="PANTHER" id="PTHR37445:SF3">
    <property type="entry name" value="ZINC FINGER PHD-TYPE DOMAIN-CONTAINING PROTEIN"/>
    <property type="match status" value="1"/>
</dbReference>
<dbReference type="OrthoDB" id="5828215at2759"/>
<feature type="region of interest" description="Disordered" evidence="1">
    <location>
        <begin position="1"/>
        <end position="33"/>
    </location>
</feature>
<feature type="region of interest" description="Disordered" evidence="1">
    <location>
        <begin position="230"/>
        <end position="250"/>
    </location>
</feature>
<gene>
    <name evidence="2" type="primary">WBGene00097810</name>
</gene>
<proteinExistence type="predicted"/>
<accession>A0A8R1U6E7</accession>
<organism evidence="2 3">
    <name type="scientific">Pristionchus pacificus</name>
    <name type="common">Parasitic nematode worm</name>
    <dbReference type="NCBI Taxonomy" id="54126"/>
    <lineage>
        <taxon>Eukaryota</taxon>
        <taxon>Metazoa</taxon>
        <taxon>Ecdysozoa</taxon>
        <taxon>Nematoda</taxon>
        <taxon>Chromadorea</taxon>
        <taxon>Rhabditida</taxon>
        <taxon>Rhabditina</taxon>
        <taxon>Diplogasteromorpha</taxon>
        <taxon>Diplogasteroidea</taxon>
        <taxon>Neodiplogasteridae</taxon>
        <taxon>Pristionchus</taxon>
    </lineage>
</organism>
<dbReference type="EnsemblMetazoa" id="PPA08256.1">
    <property type="protein sequence ID" value="PPA08256.1"/>
    <property type="gene ID" value="WBGene00097810"/>
</dbReference>
<evidence type="ECO:0000313" key="2">
    <source>
        <dbReference type="EnsemblMetazoa" id="PPA08256.1"/>
    </source>
</evidence>
<keyword evidence="3" id="KW-1185">Reference proteome</keyword>
<dbReference type="Proteomes" id="UP000005239">
    <property type="component" value="Unassembled WGS sequence"/>
</dbReference>
<protein>
    <submittedName>
        <fullName evidence="2">Uncharacterized protein</fullName>
    </submittedName>
</protein>
<evidence type="ECO:0000313" key="3">
    <source>
        <dbReference type="Proteomes" id="UP000005239"/>
    </source>
</evidence>
<dbReference type="PANTHER" id="PTHR37445">
    <property type="entry name" value="PROTEIN CBG24663"/>
    <property type="match status" value="1"/>
</dbReference>
<accession>A0A2A6BTH5</accession>
<feature type="compositionally biased region" description="Low complexity" evidence="1">
    <location>
        <begin position="239"/>
        <end position="250"/>
    </location>
</feature>
<reference evidence="3" key="1">
    <citation type="journal article" date="2008" name="Nat. Genet.">
        <title>The Pristionchus pacificus genome provides a unique perspective on nematode lifestyle and parasitism.</title>
        <authorList>
            <person name="Dieterich C."/>
            <person name="Clifton S.W."/>
            <person name="Schuster L.N."/>
            <person name="Chinwalla A."/>
            <person name="Delehaunty K."/>
            <person name="Dinkelacker I."/>
            <person name="Fulton L."/>
            <person name="Fulton R."/>
            <person name="Godfrey J."/>
            <person name="Minx P."/>
            <person name="Mitreva M."/>
            <person name="Roeseler W."/>
            <person name="Tian H."/>
            <person name="Witte H."/>
            <person name="Yang S.P."/>
            <person name="Wilson R.K."/>
            <person name="Sommer R.J."/>
        </authorList>
    </citation>
    <scope>NUCLEOTIDE SEQUENCE [LARGE SCALE GENOMIC DNA]</scope>
    <source>
        <strain evidence="3">PS312</strain>
    </source>
</reference>
<dbReference type="AlphaFoldDB" id="A0A2A6BTH5"/>
<reference evidence="2" key="2">
    <citation type="submission" date="2022-06" db="UniProtKB">
        <authorList>
            <consortium name="EnsemblMetazoa"/>
        </authorList>
    </citation>
    <scope>IDENTIFICATION</scope>
    <source>
        <strain evidence="2">PS312</strain>
    </source>
</reference>
<name>A0A2A6BTH5_PRIPA</name>
<evidence type="ECO:0000256" key="1">
    <source>
        <dbReference type="SAM" id="MobiDB-lite"/>
    </source>
</evidence>
<sequence length="261" mass="29510">MSPIPPTISVPPSSLPSDTYRKRRPTESQDEFRLAAKSQLETVTTTLEKYLDSVADRSSDPLYLALKACVEVLKQTHQHYLQPSEDPIETEKRNRSIVIENLPESSRSLASERVDDDYSHIKKILDAADIEVRPETVFRMGERRAGKVRPLKVILPRVSSQRALLRQTKKINDRPEYSSVRIRPSLTEKERKEQFDLLAKKRELNAKGEGVYVIYAGELMKKDQVGAYKASHPMRAKSRPTTPSIPSLSSSAFPAFTTGNC</sequence>